<dbReference type="Proteomes" id="UP000051952">
    <property type="component" value="Unassembled WGS sequence"/>
</dbReference>
<evidence type="ECO:0000313" key="2">
    <source>
        <dbReference type="Proteomes" id="UP000051952"/>
    </source>
</evidence>
<reference evidence="2" key="1">
    <citation type="submission" date="2015-09" db="EMBL/GenBank/DDBJ databases">
        <authorList>
            <consortium name="Pathogen Informatics"/>
        </authorList>
    </citation>
    <scope>NUCLEOTIDE SEQUENCE [LARGE SCALE GENOMIC DNA]</scope>
    <source>
        <strain evidence="2">Lake Konstanz</strain>
    </source>
</reference>
<dbReference type="AlphaFoldDB" id="A0A0S4KF33"/>
<protein>
    <submittedName>
        <fullName evidence="1">GPI-anchored surface protein, putative</fullName>
    </submittedName>
</protein>
<organism evidence="1 2">
    <name type="scientific">Bodo saltans</name>
    <name type="common">Flagellated protozoan</name>
    <dbReference type="NCBI Taxonomy" id="75058"/>
    <lineage>
        <taxon>Eukaryota</taxon>
        <taxon>Discoba</taxon>
        <taxon>Euglenozoa</taxon>
        <taxon>Kinetoplastea</taxon>
        <taxon>Metakinetoplastina</taxon>
        <taxon>Eubodonida</taxon>
        <taxon>Bodonidae</taxon>
        <taxon>Bodo</taxon>
    </lineage>
</organism>
<gene>
    <name evidence="1" type="ORF">BSAL_81860</name>
</gene>
<evidence type="ECO:0000313" key="1">
    <source>
        <dbReference type="EMBL" id="CUI14268.1"/>
    </source>
</evidence>
<accession>A0A0S4KF33</accession>
<keyword evidence="2" id="KW-1185">Reference proteome</keyword>
<proteinExistence type="predicted"/>
<name>A0A0S4KF33_BODSA</name>
<dbReference type="EMBL" id="CYKH01000891">
    <property type="protein sequence ID" value="CUI14268.1"/>
    <property type="molecule type" value="Genomic_DNA"/>
</dbReference>
<dbReference type="VEuPathDB" id="TriTrypDB:BSAL_81860"/>
<sequence length="223" mass="25913">MPWGYPCCRPTYVADWRAYALHNIQSATTTRRELLLKAAVMTSYAKITEGQKKFDFHPVPINLGGSNVNCVSTQLSFGHYEVTVKPFPKQTRQSHWIALTDRKDLKPTAKWQIRQIPVHLRCSSTVHQSNRGYVITKYIKKVAVLAVSAIDSDCNSEMELFKSNFRHWPLQLRTRCHVMILVVHPTHDEFLSFQSCLFFFTYLLLRLFYSIASLSHRNVLLFF</sequence>